<evidence type="ECO:0000256" key="5">
    <source>
        <dbReference type="ARBA" id="ARBA00022932"/>
    </source>
</evidence>
<evidence type="ECO:0000313" key="18">
    <source>
        <dbReference type="EMBL" id="RZH91131.1"/>
    </source>
</evidence>
<gene>
    <name evidence="12" type="primary">dnaE_2</name>
    <name evidence="15" type="synonym">dnaE_3</name>
    <name evidence="18" type="ORF">EIG94_12905</name>
    <name evidence="10" type="ORF">SAMEA1029512_00831</name>
    <name evidence="11" type="ORF">SAMEA1029528_01696</name>
    <name evidence="12" type="ORF">SAMEA2078260_02281</name>
    <name evidence="14" type="ORF">SAMEA2078588_02294</name>
    <name evidence="15" type="ORF">SAMEA2080344_02272</name>
    <name evidence="13" type="ORF">SAMEA2081063_02272</name>
    <name evidence="16" type="ORF">SAMEA4008575_02464</name>
    <name evidence="17" type="ORF">SAMEA70146418_02515</name>
</gene>
<feature type="domain" description="Bacterial DNA polymerase III alpha subunit NTPase" evidence="7">
    <location>
        <begin position="2"/>
        <end position="165"/>
    </location>
</feature>
<evidence type="ECO:0000259" key="8">
    <source>
        <dbReference type="Pfam" id="PF14579"/>
    </source>
</evidence>
<dbReference type="InterPro" id="IPR029460">
    <property type="entry name" value="DNAPol_HHH"/>
</dbReference>
<dbReference type="PANTHER" id="PTHR32294">
    <property type="entry name" value="DNA POLYMERASE III SUBUNIT ALPHA"/>
    <property type="match status" value="1"/>
</dbReference>
<dbReference type="InterPro" id="IPR041931">
    <property type="entry name" value="DNA_pol3_alpha_thumb_dom"/>
</dbReference>
<name>A0A2I7Y937_STAAU</name>
<dbReference type="EMBL" id="RQTC01000263">
    <property type="protein sequence ID" value="RZH91131.1"/>
    <property type="molecule type" value="Genomic_DNA"/>
</dbReference>
<dbReference type="Proteomes" id="UP000442696">
    <property type="component" value="Unassembled WGS sequence"/>
</dbReference>
<evidence type="ECO:0000313" key="21">
    <source>
        <dbReference type="Proteomes" id="UP000442782"/>
    </source>
</evidence>
<evidence type="ECO:0000313" key="27">
    <source>
        <dbReference type="Proteomes" id="UP000507112"/>
    </source>
</evidence>
<evidence type="ECO:0000313" key="25">
    <source>
        <dbReference type="Proteomes" id="UP000459702"/>
    </source>
</evidence>
<feature type="domain" description="DNA polymerase helix-hairpin-helix motif" evidence="8">
    <location>
        <begin position="443"/>
        <end position="529"/>
    </location>
</feature>
<evidence type="ECO:0000256" key="4">
    <source>
        <dbReference type="ARBA" id="ARBA00022705"/>
    </source>
</evidence>
<dbReference type="Proteomes" id="UP000293434">
    <property type="component" value="Unassembled WGS sequence"/>
</dbReference>
<keyword evidence="5" id="KW-0239">DNA-directed DNA polymerase</keyword>
<evidence type="ECO:0000259" key="9">
    <source>
        <dbReference type="Pfam" id="PF17657"/>
    </source>
</evidence>
<evidence type="ECO:0000313" key="11">
    <source>
        <dbReference type="EMBL" id="CAA4129359.1"/>
    </source>
</evidence>
<evidence type="ECO:0000256" key="1">
    <source>
        <dbReference type="ARBA" id="ARBA00012417"/>
    </source>
</evidence>
<evidence type="ECO:0000313" key="14">
    <source>
        <dbReference type="EMBL" id="CAA6115602.1"/>
    </source>
</evidence>
<dbReference type="EMBL" id="CAIIGD010000011">
    <property type="protein sequence ID" value="CAC8233121.1"/>
    <property type="molecule type" value="Genomic_DNA"/>
</dbReference>
<dbReference type="Pfam" id="PF07733">
    <property type="entry name" value="DNA_pol3_alpha"/>
    <property type="match status" value="1"/>
</dbReference>
<dbReference type="Proteomes" id="UP000459586">
    <property type="component" value="Unassembled WGS sequence"/>
</dbReference>
<dbReference type="AlphaFoldDB" id="A0A2I7Y937"/>
<evidence type="ECO:0000313" key="13">
    <source>
        <dbReference type="EMBL" id="CAA4699223.1"/>
    </source>
</evidence>
<dbReference type="EMBL" id="CACTWD010000015">
    <property type="protein sequence ID" value="CAA4699223.1"/>
    <property type="molecule type" value="Genomic_DNA"/>
</dbReference>
<accession>A0A2I7Y937</accession>
<dbReference type="Pfam" id="PF17657">
    <property type="entry name" value="DNA_pol3_finger"/>
    <property type="match status" value="1"/>
</dbReference>
<sequence length="828" mass="95123">MDIDIDCEGSKRQRIISALKKHYGEDRVLNVCTYGTEGAKSAIKMAARGLNIPDTEAQYLGSFIKVERGQQWSIKDTLYGNLDKDRKPDTQFKNEMEKYPRLLETAMKLEGLVTRRGIHAGGVIIFNDEAYKNNAIMTASGGDVHVTQYNLSDSEYMGGVKFDLLSVENLDRIRATLELLSKDGLIDNTKSLRENFSDLLHPKNLDLESNEYFELASTGEINDLFQFQTEIGQTTLKRVQPETFEQFCAANSLMRLQSDGEEQPIDKYIRHKNDINEWYKEMREFGLNEEEIKIMEEHLLHDKGLNITQENSMGLSADNRISNFTILEQNKLRKAIAKPKGSALDQIKSLFYSKGKECGAREVFLDYVWNVQFAMQFSYSFSLLHTTAYSVIGIQNLELNRRFPRIYWQTACLNVDSDSISTDSKDIDYEKIANGIGKMKENGVTVKLPSINKSTLEFSPDVEHNAIVYGLKPVKNINNEIVDHIIANRPYHSLDDVLTKLYDTKLITNKHLISIVKSGMLDEFGERKKIMMDVVKYITDLKTNLTLANIKLLLEADILSERPEYELVLLRENIKNKVLRKVQTGKSKTKHKIFKVEDTELYDRLIGNEAIVNVVGSHYEVDEKEFKKIFDKKTKDLKEWLKTDKPIELANRYVLNEAWKKHALGNYSSWEMETLSFYYHKHELYNVNKETYDITDFKELPVDPVVTDVFKFKGREMPKYEIVNIAGTVIAKNAPKKSVTILATDGSVVTIKYHGNFSYYDKTSKLNGSVVEESWFKKGNKLIFSGFRRGGQFVSKKYKDTSTSSSTKLIESISKDGVLRYKLERDYL</sequence>
<dbReference type="EMBL" id="CACUNS010000015">
    <property type="protein sequence ID" value="CAA6115602.1"/>
    <property type="molecule type" value="Genomic_DNA"/>
</dbReference>
<evidence type="ECO:0000313" key="19">
    <source>
        <dbReference type="Proteomes" id="UP000293434"/>
    </source>
</evidence>
<evidence type="ECO:0000313" key="12">
    <source>
        <dbReference type="EMBL" id="CAA4391536.1"/>
    </source>
</evidence>
<evidence type="ECO:0000313" key="22">
    <source>
        <dbReference type="Proteomes" id="UP000443506"/>
    </source>
</evidence>
<evidence type="ECO:0000313" key="17">
    <source>
        <dbReference type="EMBL" id="CAC8233121.1"/>
    </source>
</evidence>
<evidence type="ECO:0000313" key="24">
    <source>
        <dbReference type="Proteomes" id="UP000459586"/>
    </source>
</evidence>
<dbReference type="Gene3D" id="1.10.10.1600">
    <property type="entry name" value="Bacterial DNA polymerase III alpha subunit, thumb domain"/>
    <property type="match status" value="1"/>
</dbReference>
<dbReference type="GO" id="GO:0006260">
    <property type="term" value="P:DNA replication"/>
    <property type="evidence" value="ECO:0007669"/>
    <property type="project" value="UniProtKB-KW"/>
</dbReference>
<proteinExistence type="predicted"/>
<dbReference type="Proteomes" id="UP000505390">
    <property type="component" value="Unassembled WGS sequence"/>
</dbReference>
<reference evidence="18 19" key="1">
    <citation type="submission" date="2018-11" db="EMBL/GenBank/DDBJ databases">
        <title>Genomic profiling of Staphylococcus species from a Poultry farm system in KwaZulu-Natal, South Africa.</title>
        <authorList>
            <person name="Amoako D.G."/>
            <person name="Somboro A.M."/>
            <person name="Abia A.L.K."/>
            <person name="Bester L.A."/>
            <person name="Essack S.Y."/>
        </authorList>
    </citation>
    <scope>NUCLEOTIDE SEQUENCE [LARGE SCALE GENOMIC DNA]</scope>
    <source>
        <strain evidence="18 19">SA9</strain>
    </source>
</reference>
<protein>
    <recommendedName>
        <fullName evidence="1">DNA-directed DNA polymerase</fullName>
        <ecNumber evidence="1">2.7.7.7</ecNumber>
    </recommendedName>
</protein>
<evidence type="ECO:0000313" key="15">
    <source>
        <dbReference type="EMBL" id="CAA6377381.1"/>
    </source>
</evidence>
<reference evidence="20 21" key="2">
    <citation type="submission" date="2019-12" db="EMBL/GenBank/DDBJ databases">
        <authorList>
            <consortium name="Pathogen Informatics"/>
        </authorList>
    </citation>
    <scope>NUCLEOTIDE SEQUENCE [LARGE SCALE GENOMIC DNA]</scope>
    <source>
        <strain evidence="17 27">MOS105</strain>
        <strain evidence="11 23">S040_N01_C01</strain>
        <strain evidence="10 21">S087_N01_C01</strain>
        <strain evidence="16 26">SG160</strain>
        <strain evidence="14 25">T012_N10_C04</strain>
        <strain evidence="12 20">T012_N16_C08</strain>
        <strain evidence="13 22">T065_N03_C06</strain>
        <strain evidence="15 24">T197_A02_C01</strain>
    </source>
</reference>
<dbReference type="Proteomes" id="UP000507112">
    <property type="component" value="Unassembled WGS sequence"/>
</dbReference>
<keyword evidence="4" id="KW-0235">DNA replication</keyword>
<feature type="domain" description="DNA polymerase III alpha subunit finger" evidence="9">
    <location>
        <begin position="190"/>
        <end position="357"/>
    </location>
</feature>
<dbReference type="Proteomes" id="UP000443506">
    <property type="component" value="Unassembled WGS sequence"/>
</dbReference>
<dbReference type="Proteomes" id="UP000459702">
    <property type="component" value="Unassembled WGS sequence"/>
</dbReference>
<evidence type="ECO:0000313" key="16">
    <source>
        <dbReference type="EMBL" id="CAC5808416.1"/>
    </source>
</evidence>
<evidence type="ECO:0000313" key="10">
    <source>
        <dbReference type="EMBL" id="CAA4098495.1"/>
    </source>
</evidence>
<dbReference type="GO" id="GO:0008408">
    <property type="term" value="F:3'-5' exonuclease activity"/>
    <property type="evidence" value="ECO:0007669"/>
    <property type="project" value="InterPro"/>
</dbReference>
<dbReference type="InterPro" id="IPR040982">
    <property type="entry name" value="DNA_pol3_finger"/>
</dbReference>
<dbReference type="EMBL" id="CACTOE010000005">
    <property type="protein sequence ID" value="CAA4098495.1"/>
    <property type="molecule type" value="Genomic_DNA"/>
</dbReference>
<dbReference type="EC" id="2.7.7.7" evidence="1"/>
<dbReference type="PANTHER" id="PTHR32294:SF0">
    <property type="entry name" value="DNA POLYMERASE III SUBUNIT ALPHA"/>
    <property type="match status" value="1"/>
</dbReference>
<evidence type="ECO:0000313" key="23">
    <source>
        <dbReference type="Proteomes" id="UP000443708"/>
    </source>
</evidence>
<comment type="catalytic activity">
    <reaction evidence="6">
        <text>DNA(n) + a 2'-deoxyribonucleoside 5'-triphosphate = DNA(n+1) + diphosphate</text>
        <dbReference type="Rhea" id="RHEA:22508"/>
        <dbReference type="Rhea" id="RHEA-COMP:17339"/>
        <dbReference type="Rhea" id="RHEA-COMP:17340"/>
        <dbReference type="ChEBI" id="CHEBI:33019"/>
        <dbReference type="ChEBI" id="CHEBI:61560"/>
        <dbReference type="ChEBI" id="CHEBI:173112"/>
        <dbReference type="EC" id="2.7.7.7"/>
    </reaction>
</comment>
<dbReference type="InterPro" id="IPR004805">
    <property type="entry name" value="DnaE2/DnaE/PolC"/>
</dbReference>
<keyword evidence="3 12" id="KW-0548">Nucleotidyltransferase</keyword>
<dbReference type="EMBL" id="CAIGXB010000012">
    <property type="protein sequence ID" value="CAC5808416.1"/>
    <property type="molecule type" value="Genomic_DNA"/>
</dbReference>
<keyword evidence="2 12" id="KW-0808">Transferase</keyword>
<dbReference type="Proteomes" id="UP000442782">
    <property type="component" value="Unassembled WGS sequence"/>
</dbReference>
<dbReference type="Pfam" id="PF14579">
    <property type="entry name" value="HHH_6"/>
    <property type="match status" value="1"/>
</dbReference>
<evidence type="ECO:0000259" key="7">
    <source>
        <dbReference type="Pfam" id="PF07733"/>
    </source>
</evidence>
<dbReference type="EMBL" id="CACURZ010000015">
    <property type="protein sequence ID" value="CAA6377381.1"/>
    <property type="molecule type" value="Genomic_DNA"/>
</dbReference>
<dbReference type="InterPro" id="IPR011708">
    <property type="entry name" value="DNA_pol3_alpha_NTPase_dom"/>
</dbReference>
<organism evidence="12 20">
    <name type="scientific">Staphylococcus aureus</name>
    <dbReference type="NCBI Taxonomy" id="1280"/>
    <lineage>
        <taxon>Bacteria</taxon>
        <taxon>Bacillati</taxon>
        <taxon>Bacillota</taxon>
        <taxon>Bacilli</taxon>
        <taxon>Bacillales</taxon>
        <taxon>Staphylococcaceae</taxon>
        <taxon>Staphylococcus</taxon>
    </lineage>
</organism>
<dbReference type="GO" id="GO:0003887">
    <property type="term" value="F:DNA-directed DNA polymerase activity"/>
    <property type="evidence" value="ECO:0007669"/>
    <property type="project" value="UniProtKB-KW"/>
</dbReference>
<dbReference type="EMBL" id="CACTQT010000014">
    <property type="protein sequence ID" value="CAA4391536.1"/>
    <property type="molecule type" value="Genomic_DNA"/>
</dbReference>
<evidence type="ECO:0000313" key="26">
    <source>
        <dbReference type="Proteomes" id="UP000505390"/>
    </source>
</evidence>
<dbReference type="EMBL" id="CACTPI010000007">
    <property type="protein sequence ID" value="CAA4129359.1"/>
    <property type="molecule type" value="Genomic_DNA"/>
</dbReference>
<evidence type="ECO:0000256" key="6">
    <source>
        <dbReference type="ARBA" id="ARBA00049244"/>
    </source>
</evidence>
<evidence type="ECO:0000256" key="3">
    <source>
        <dbReference type="ARBA" id="ARBA00022695"/>
    </source>
</evidence>
<evidence type="ECO:0000256" key="2">
    <source>
        <dbReference type="ARBA" id="ARBA00022679"/>
    </source>
</evidence>
<dbReference type="Proteomes" id="UP000443708">
    <property type="component" value="Unassembled WGS sequence"/>
</dbReference>
<dbReference type="Gene3D" id="1.10.150.870">
    <property type="match status" value="1"/>
</dbReference>
<evidence type="ECO:0000313" key="20">
    <source>
        <dbReference type="Proteomes" id="UP000442696"/>
    </source>
</evidence>
<comment type="caution">
    <text evidence="12">The sequence shown here is derived from an EMBL/GenBank/DDBJ whole genome shotgun (WGS) entry which is preliminary data.</text>
</comment>
<dbReference type="RefSeq" id="WP_000350441.1">
    <property type="nucleotide sequence ID" value="NZ_AP025249.1"/>
</dbReference>